<evidence type="ECO:0000256" key="4">
    <source>
        <dbReference type="ARBA" id="ARBA00022989"/>
    </source>
</evidence>
<dbReference type="KEGG" id="mgel:G5B37_09905"/>
<sequence>MSPVYANLPQRIKAACIDAVVLIALMYAASEILSLFENVSNWIRIVIALFLFVLYEPLLVSIYGETIGHFYSKISVEKDGQSGKKISFTRALARFICKFLLGWISLLTVTGSDKKQAIHDHVANSVVVERKV</sequence>
<feature type="transmembrane region" description="Helical" evidence="6">
    <location>
        <begin position="42"/>
        <end position="63"/>
    </location>
</feature>
<name>A0A6G6GQT7_9FLAO</name>
<reference evidence="8 9" key="1">
    <citation type="submission" date="2020-02" db="EMBL/GenBank/DDBJ databases">
        <title>Complete genome sequence of Flavobacteriaceae bacterium.</title>
        <authorList>
            <person name="Kim S.-J."/>
            <person name="Kim Y.-S."/>
            <person name="Kim K.-H."/>
        </authorList>
    </citation>
    <scope>NUCLEOTIDE SEQUENCE [LARGE SCALE GENOMIC DNA]</scope>
    <source>
        <strain evidence="8 9">RR4-40</strain>
    </source>
</reference>
<dbReference type="GO" id="GO:0005886">
    <property type="term" value="C:plasma membrane"/>
    <property type="evidence" value="ECO:0007669"/>
    <property type="project" value="UniProtKB-SubCell"/>
</dbReference>
<dbReference type="PANTHER" id="PTHR36115:SF4">
    <property type="entry name" value="MEMBRANE PROTEIN"/>
    <property type="match status" value="1"/>
</dbReference>
<gene>
    <name evidence="8" type="ORF">G5B37_09905</name>
</gene>
<feature type="domain" description="RDD" evidence="7">
    <location>
        <begin position="5"/>
        <end position="124"/>
    </location>
</feature>
<dbReference type="InterPro" id="IPR010432">
    <property type="entry name" value="RDD"/>
</dbReference>
<proteinExistence type="predicted"/>
<keyword evidence="9" id="KW-1185">Reference proteome</keyword>
<dbReference type="Pfam" id="PF06271">
    <property type="entry name" value="RDD"/>
    <property type="match status" value="1"/>
</dbReference>
<dbReference type="AlphaFoldDB" id="A0A6G6GQT7"/>
<dbReference type="Proteomes" id="UP000505306">
    <property type="component" value="Chromosome"/>
</dbReference>
<keyword evidence="3 6" id="KW-0812">Transmembrane</keyword>
<evidence type="ECO:0000313" key="9">
    <source>
        <dbReference type="Proteomes" id="UP000505306"/>
    </source>
</evidence>
<feature type="transmembrane region" description="Helical" evidence="6">
    <location>
        <begin position="12"/>
        <end position="30"/>
    </location>
</feature>
<dbReference type="EMBL" id="CP049057">
    <property type="protein sequence ID" value="QIE60907.1"/>
    <property type="molecule type" value="Genomic_DNA"/>
</dbReference>
<evidence type="ECO:0000256" key="3">
    <source>
        <dbReference type="ARBA" id="ARBA00022692"/>
    </source>
</evidence>
<evidence type="ECO:0000256" key="6">
    <source>
        <dbReference type="SAM" id="Phobius"/>
    </source>
</evidence>
<evidence type="ECO:0000256" key="1">
    <source>
        <dbReference type="ARBA" id="ARBA00004651"/>
    </source>
</evidence>
<dbReference type="PANTHER" id="PTHR36115">
    <property type="entry name" value="PROLINE-RICH ANTIGEN HOMOLOG-RELATED"/>
    <property type="match status" value="1"/>
</dbReference>
<organism evidence="8 9">
    <name type="scientific">Rasiella rasia</name>
    <dbReference type="NCBI Taxonomy" id="2744027"/>
    <lineage>
        <taxon>Bacteria</taxon>
        <taxon>Pseudomonadati</taxon>
        <taxon>Bacteroidota</taxon>
        <taxon>Flavobacteriia</taxon>
        <taxon>Flavobacteriales</taxon>
        <taxon>Flavobacteriaceae</taxon>
        <taxon>Rasiella</taxon>
    </lineage>
</organism>
<evidence type="ECO:0000256" key="2">
    <source>
        <dbReference type="ARBA" id="ARBA00022475"/>
    </source>
</evidence>
<keyword evidence="4 6" id="KW-1133">Transmembrane helix</keyword>
<accession>A0A6G6GQT7</accession>
<evidence type="ECO:0000256" key="5">
    <source>
        <dbReference type="ARBA" id="ARBA00023136"/>
    </source>
</evidence>
<comment type="subcellular location">
    <subcellularLocation>
        <location evidence="1">Cell membrane</location>
        <topology evidence="1">Multi-pass membrane protein</topology>
    </subcellularLocation>
</comment>
<evidence type="ECO:0000259" key="7">
    <source>
        <dbReference type="Pfam" id="PF06271"/>
    </source>
</evidence>
<dbReference type="InterPro" id="IPR051791">
    <property type="entry name" value="Pra-immunoreactive"/>
</dbReference>
<protein>
    <submittedName>
        <fullName evidence="8">RDD family protein</fullName>
    </submittedName>
</protein>
<keyword evidence="5 6" id="KW-0472">Membrane</keyword>
<keyword evidence="2" id="KW-1003">Cell membrane</keyword>
<evidence type="ECO:0000313" key="8">
    <source>
        <dbReference type="EMBL" id="QIE60907.1"/>
    </source>
</evidence>